<dbReference type="InterPro" id="IPR036291">
    <property type="entry name" value="NAD(P)-bd_dom_sf"/>
</dbReference>
<keyword evidence="2" id="KW-0472">Membrane</keyword>
<keyword evidence="2" id="KW-0812">Transmembrane</keyword>
<evidence type="ECO:0000313" key="5">
    <source>
        <dbReference type="Proteomes" id="UP000594800"/>
    </source>
</evidence>
<dbReference type="EMBL" id="CP064942">
    <property type="protein sequence ID" value="QPH52594.1"/>
    <property type="molecule type" value="Genomic_DNA"/>
</dbReference>
<evidence type="ECO:0000256" key="2">
    <source>
        <dbReference type="SAM" id="Phobius"/>
    </source>
</evidence>
<dbReference type="InterPro" id="IPR051203">
    <property type="entry name" value="Polysaccharide_Synthase-Rel"/>
</dbReference>
<feature type="transmembrane region" description="Helical" evidence="2">
    <location>
        <begin position="97"/>
        <end position="114"/>
    </location>
</feature>
<dbReference type="Pfam" id="PF02719">
    <property type="entry name" value="Polysacc_synt_2"/>
    <property type="match status" value="1"/>
</dbReference>
<dbReference type="PANTHER" id="PTHR43318:SF1">
    <property type="entry name" value="POLYSACCHARIDE BIOSYNTHESIS PROTEIN EPSC-RELATED"/>
    <property type="match status" value="1"/>
</dbReference>
<dbReference type="Gene3D" id="3.40.50.720">
    <property type="entry name" value="NAD(P)-binding Rossmann-like Domain"/>
    <property type="match status" value="2"/>
</dbReference>
<evidence type="ECO:0000259" key="3">
    <source>
        <dbReference type="Pfam" id="PF02719"/>
    </source>
</evidence>
<dbReference type="RefSeq" id="WP_196101805.1">
    <property type="nucleotide sequence ID" value="NZ_CP064942.1"/>
</dbReference>
<gene>
    <name evidence="4" type="ORF">I0K15_12290</name>
</gene>
<feature type="transmembrane region" description="Helical" evidence="2">
    <location>
        <begin position="30"/>
        <end position="52"/>
    </location>
</feature>
<dbReference type="AlphaFoldDB" id="A0A7S9LNX8"/>
<protein>
    <submittedName>
        <fullName evidence="4">Polysaccharide biosynthesis protein</fullName>
    </submittedName>
</protein>
<reference evidence="4 5" key="1">
    <citation type="submission" date="2020-11" db="EMBL/GenBank/DDBJ databases">
        <title>Description of Pontivivens ytuae sp. nov. isolated from deep sea sediment of Mariana Trench.</title>
        <authorList>
            <person name="Wang Z."/>
            <person name="Sun Q.-L."/>
            <person name="Xu X.-D."/>
            <person name="Tang Y.-Z."/>
            <person name="Zhang J."/>
        </authorList>
    </citation>
    <scope>NUCLEOTIDE SEQUENCE [LARGE SCALE GENOMIC DNA]</scope>
    <source>
        <strain evidence="4 5">MT2928</strain>
    </source>
</reference>
<feature type="transmembrane region" description="Helical" evidence="2">
    <location>
        <begin position="64"/>
        <end position="85"/>
    </location>
</feature>
<proteinExistence type="inferred from homology"/>
<dbReference type="SUPFAM" id="SSF51735">
    <property type="entry name" value="NAD(P)-binding Rossmann-fold domains"/>
    <property type="match status" value="1"/>
</dbReference>
<keyword evidence="5" id="KW-1185">Reference proteome</keyword>
<evidence type="ECO:0000313" key="4">
    <source>
        <dbReference type="EMBL" id="QPH52594.1"/>
    </source>
</evidence>
<organism evidence="4 5">
    <name type="scientific">Pontivivens ytuae</name>
    <dbReference type="NCBI Taxonomy" id="2789856"/>
    <lineage>
        <taxon>Bacteria</taxon>
        <taxon>Pseudomonadati</taxon>
        <taxon>Pseudomonadota</taxon>
        <taxon>Alphaproteobacteria</taxon>
        <taxon>Rhodobacterales</taxon>
        <taxon>Paracoccaceae</taxon>
        <taxon>Pontivivens</taxon>
    </lineage>
</organism>
<dbReference type="InterPro" id="IPR003869">
    <property type="entry name" value="Polysac_CapD-like"/>
</dbReference>
<sequence length="624" mass="68305">MFDTVSVSLAVYLAFWLRLLDPMLGRYGGTFQATVVFATILYFVAAHFLKLGRGLWRHLSSRDVNRLIVAASAISLGLIVLSFVLGRAYPLPRSIVVIYWFIQLAFFVGMRFAYRHYALWRSGHRRSTVELPPVLILGDGMAAESFVRQIFDGQAAFHPVGILSRSARNSGHSIFDVPVLGQIDALDDVLQGLRRVGVHPTRLIVTGERAVERLRARDGELLKVARAHRIPIARVADRPLALGAPESDRVSIVPVQVEDLLFRDVSGLLGPDDLELLRGRRVLVTGGGGSIGSELCRQIAAVGPARLTILDMSELNLYAAEMDVRARMAGGELHTVYADVRDRARIHRIIAQEHPDFVFHAAAMKHVPIVEADPGEGVRTNVAGTRNVADASVASGVRGFVLISTDKAVNPTNFMGCTKRVAEMYCQALDDAGRGRQGATRFVAVRFGNVLGSSGSVVPLFKKQIEAGGPVTVTHPDMTRFFMTIPEAVSLVLEAFRYGYRADPAARASLFVLDMGKPVKIIELARQMIRLAGLEPDVDIPIVISGPRPGEKLEEELFYDGEALTRLNDRDIFIAEPETLRLSDLRPRLDRLEADVLAGNAEAVVDGICTLVSGYHAPEILSAE</sequence>
<dbReference type="CDD" id="cd05237">
    <property type="entry name" value="UDP_invert_4-6DH_SDR_e"/>
    <property type="match status" value="1"/>
</dbReference>
<dbReference type="PANTHER" id="PTHR43318">
    <property type="entry name" value="UDP-N-ACETYLGLUCOSAMINE 4,6-DEHYDRATASE"/>
    <property type="match status" value="1"/>
</dbReference>
<comment type="similarity">
    <text evidence="1">Belongs to the polysaccharide synthase family.</text>
</comment>
<name>A0A7S9LNX8_9RHOB</name>
<keyword evidence="2" id="KW-1133">Transmembrane helix</keyword>
<evidence type="ECO:0000256" key="1">
    <source>
        <dbReference type="ARBA" id="ARBA00007430"/>
    </source>
</evidence>
<feature type="domain" description="Polysaccharide biosynthesis protein CapD-like" evidence="3">
    <location>
        <begin position="282"/>
        <end position="576"/>
    </location>
</feature>
<dbReference type="Proteomes" id="UP000594800">
    <property type="component" value="Chromosome"/>
</dbReference>
<dbReference type="KEGG" id="poz:I0K15_12290"/>
<accession>A0A7S9LNX8</accession>